<accession>A0AAD3TN03</accession>
<dbReference type="Proteomes" id="UP001279734">
    <property type="component" value="Unassembled WGS sequence"/>
</dbReference>
<proteinExistence type="predicted"/>
<keyword evidence="2" id="KW-1185">Reference proteome</keyword>
<reference evidence="1" key="1">
    <citation type="submission" date="2023-05" db="EMBL/GenBank/DDBJ databases">
        <title>Nepenthes gracilis genome sequencing.</title>
        <authorList>
            <person name="Fukushima K."/>
        </authorList>
    </citation>
    <scope>NUCLEOTIDE SEQUENCE</scope>
    <source>
        <strain evidence="1">SING2019-196</strain>
    </source>
</reference>
<protein>
    <submittedName>
        <fullName evidence="1">Uncharacterized protein</fullName>
    </submittedName>
</protein>
<evidence type="ECO:0000313" key="1">
    <source>
        <dbReference type="EMBL" id="GMH31892.1"/>
    </source>
</evidence>
<sequence>MLLYCGLDEAMPPKEHRHDSVRGVVSGVPPDYRCSGLLYSVPCLGCIPVESRDQRKEYLLGPAINGWRMARWRNHAPKKPRLLILLLLAAHWYVVFGNEILSPVDRDAVLQRCGLGGFPLLQWRLRNFYGVENTSMLQPEL</sequence>
<organism evidence="1 2">
    <name type="scientific">Nepenthes gracilis</name>
    <name type="common">Slender pitcher plant</name>
    <dbReference type="NCBI Taxonomy" id="150966"/>
    <lineage>
        <taxon>Eukaryota</taxon>
        <taxon>Viridiplantae</taxon>
        <taxon>Streptophyta</taxon>
        <taxon>Embryophyta</taxon>
        <taxon>Tracheophyta</taxon>
        <taxon>Spermatophyta</taxon>
        <taxon>Magnoliopsida</taxon>
        <taxon>eudicotyledons</taxon>
        <taxon>Gunneridae</taxon>
        <taxon>Pentapetalae</taxon>
        <taxon>Caryophyllales</taxon>
        <taxon>Nepenthaceae</taxon>
        <taxon>Nepenthes</taxon>
    </lineage>
</organism>
<dbReference type="AlphaFoldDB" id="A0AAD3TN03"/>
<gene>
    <name evidence="1" type="ORF">Nepgr_033736</name>
</gene>
<comment type="caution">
    <text evidence="1">The sequence shown here is derived from an EMBL/GenBank/DDBJ whole genome shotgun (WGS) entry which is preliminary data.</text>
</comment>
<evidence type="ECO:0000313" key="2">
    <source>
        <dbReference type="Proteomes" id="UP001279734"/>
    </source>
</evidence>
<name>A0AAD3TN03_NEPGR</name>
<dbReference type="EMBL" id="BSYO01000043">
    <property type="protein sequence ID" value="GMH31892.1"/>
    <property type="molecule type" value="Genomic_DNA"/>
</dbReference>